<feature type="domain" description="AMP-binding enzyme C-terminal" evidence="2">
    <location>
        <begin position="48"/>
        <end position="117"/>
    </location>
</feature>
<sequence length="165" mass="18031">VTKESFGDDGYFRTGDSVKIDENGYFVIMGRTSVDILKVGGYKLSALEIEAALLEHPDISECAVLGLPDKDYGEVICVVTVPEGEAKTRAEAKSEPAISLQDLQNWAKDKIAPYKCDYRYVLEIDLKDATGELQSVTTFDEAIESIMGITAKDLKLLSIDDGATK</sequence>
<dbReference type="Gene3D" id="2.30.38.10">
    <property type="entry name" value="Luciferase, Domain 3"/>
    <property type="match status" value="1"/>
</dbReference>
<evidence type="ECO:0000313" key="4">
    <source>
        <dbReference type="Proteomes" id="UP000824469"/>
    </source>
</evidence>
<feature type="non-terminal residue" evidence="3">
    <location>
        <position position="1"/>
    </location>
</feature>
<dbReference type="InterPro" id="IPR025110">
    <property type="entry name" value="AMP-bd_C"/>
</dbReference>
<dbReference type="Gene3D" id="3.30.300.30">
    <property type="match status" value="1"/>
</dbReference>
<dbReference type="PANTHER" id="PTHR43201">
    <property type="entry name" value="ACYL-COA SYNTHETASE"/>
    <property type="match status" value="1"/>
</dbReference>
<dbReference type="SUPFAM" id="SSF56801">
    <property type="entry name" value="Acetyl-CoA synthetase-like"/>
    <property type="match status" value="1"/>
</dbReference>
<organism evidence="3 4">
    <name type="scientific">Taxus chinensis</name>
    <name type="common">Chinese yew</name>
    <name type="synonym">Taxus wallichiana var. chinensis</name>
    <dbReference type="NCBI Taxonomy" id="29808"/>
    <lineage>
        <taxon>Eukaryota</taxon>
        <taxon>Viridiplantae</taxon>
        <taxon>Streptophyta</taxon>
        <taxon>Embryophyta</taxon>
        <taxon>Tracheophyta</taxon>
        <taxon>Spermatophyta</taxon>
        <taxon>Pinopsida</taxon>
        <taxon>Pinidae</taxon>
        <taxon>Conifers II</taxon>
        <taxon>Cupressales</taxon>
        <taxon>Taxaceae</taxon>
        <taxon>Taxus</taxon>
    </lineage>
</organism>
<evidence type="ECO:0000256" key="1">
    <source>
        <dbReference type="ARBA" id="ARBA00006432"/>
    </source>
</evidence>
<protein>
    <recommendedName>
        <fullName evidence="2">AMP-binding enzyme C-terminal domain-containing protein</fullName>
    </recommendedName>
</protein>
<evidence type="ECO:0000313" key="3">
    <source>
        <dbReference type="EMBL" id="KAH9314904.1"/>
    </source>
</evidence>
<name>A0AA38G217_TAXCH</name>
<comment type="similarity">
    <text evidence="1">Belongs to the ATP-dependent AMP-binding enzyme family.</text>
</comment>
<evidence type="ECO:0000259" key="2">
    <source>
        <dbReference type="Pfam" id="PF13193"/>
    </source>
</evidence>
<comment type="caution">
    <text evidence="3">The sequence shown here is derived from an EMBL/GenBank/DDBJ whole genome shotgun (WGS) entry which is preliminary data.</text>
</comment>
<dbReference type="Proteomes" id="UP000824469">
    <property type="component" value="Unassembled WGS sequence"/>
</dbReference>
<dbReference type="GO" id="GO:0031956">
    <property type="term" value="F:medium-chain fatty acid-CoA ligase activity"/>
    <property type="evidence" value="ECO:0007669"/>
    <property type="project" value="TreeGrafter"/>
</dbReference>
<reference evidence="3 4" key="1">
    <citation type="journal article" date="2021" name="Nat. Plants">
        <title>The Taxus genome provides insights into paclitaxel biosynthesis.</title>
        <authorList>
            <person name="Xiong X."/>
            <person name="Gou J."/>
            <person name="Liao Q."/>
            <person name="Li Y."/>
            <person name="Zhou Q."/>
            <person name="Bi G."/>
            <person name="Li C."/>
            <person name="Du R."/>
            <person name="Wang X."/>
            <person name="Sun T."/>
            <person name="Guo L."/>
            <person name="Liang H."/>
            <person name="Lu P."/>
            <person name="Wu Y."/>
            <person name="Zhang Z."/>
            <person name="Ro D.K."/>
            <person name="Shang Y."/>
            <person name="Huang S."/>
            <person name="Yan J."/>
        </authorList>
    </citation>
    <scope>NUCLEOTIDE SEQUENCE [LARGE SCALE GENOMIC DNA]</scope>
    <source>
        <strain evidence="3">Ta-2019</strain>
    </source>
</reference>
<dbReference type="EMBL" id="JAHRHJ020000005">
    <property type="protein sequence ID" value="KAH9314904.1"/>
    <property type="molecule type" value="Genomic_DNA"/>
</dbReference>
<keyword evidence="4" id="KW-1185">Reference proteome</keyword>
<dbReference type="Pfam" id="PF13193">
    <property type="entry name" value="AMP-binding_C"/>
    <property type="match status" value="1"/>
</dbReference>
<dbReference type="PANTHER" id="PTHR43201:SF8">
    <property type="entry name" value="ACYL-COA SYNTHETASE FAMILY MEMBER 3"/>
    <property type="match status" value="1"/>
</dbReference>
<dbReference type="GO" id="GO:0006631">
    <property type="term" value="P:fatty acid metabolic process"/>
    <property type="evidence" value="ECO:0007669"/>
    <property type="project" value="TreeGrafter"/>
</dbReference>
<dbReference type="AlphaFoldDB" id="A0AA38G217"/>
<proteinExistence type="inferred from homology"/>
<accession>A0AA38G217</accession>
<gene>
    <name evidence="3" type="ORF">KI387_023531</name>
</gene>
<dbReference type="InterPro" id="IPR045851">
    <property type="entry name" value="AMP-bd_C_sf"/>
</dbReference>